<name>A0A8X6L4B8_TRICU</name>
<keyword evidence="4" id="KW-1185">Reference proteome</keyword>
<dbReference type="SUPFAM" id="SSF51735">
    <property type="entry name" value="NAD(P)-binding Rossmann-fold domains"/>
    <property type="match status" value="1"/>
</dbReference>
<dbReference type="InterPro" id="IPR051265">
    <property type="entry name" value="HIBADH-related_NP60_sf"/>
</dbReference>
<dbReference type="PANTHER" id="PTHR43580:SF2">
    <property type="entry name" value="CYTOKINE-LIKE NUCLEAR FACTOR N-PAC"/>
    <property type="match status" value="1"/>
</dbReference>
<dbReference type="Gene3D" id="3.40.50.720">
    <property type="entry name" value="NAD(P)-binding Rossmann-like Domain"/>
    <property type="match status" value="1"/>
</dbReference>
<accession>A0A8X6L4B8</accession>
<dbReference type="InterPro" id="IPR036291">
    <property type="entry name" value="NAD(P)-bd_dom_sf"/>
</dbReference>
<evidence type="ECO:0000313" key="3">
    <source>
        <dbReference type="EMBL" id="GFQ95016.1"/>
    </source>
</evidence>
<organism evidence="3 4">
    <name type="scientific">Trichonephila clavata</name>
    <name type="common">Joro spider</name>
    <name type="synonym">Nephila clavata</name>
    <dbReference type="NCBI Taxonomy" id="2740835"/>
    <lineage>
        <taxon>Eukaryota</taxon>
        <taxon>Metazoa</taxon>
        <taxon>Ecdysozoa</taxon>
        <taxon>Arthropoda</taxon>
        <taxon>Chelicerata</taxon>
        <taxon>Arachnida</taxon>
        <taxon>Araneae</taxon>
        <taxon>Araneomorphae</taxon>
        <taxon>Entelegynae</taxon>
        <taxon>Araneoidea</taxon>
        <taxon>Nephilidae</taxon>
        <taxon>Trichonephila</taxon>
    </lineage>
</organism>
<dbReference type="Proteomes" id="UP000887116">
    <property type="component" value="Unassembled WGS sequence"/>
</dbReference>
<dbReference type="OrthoDB" id="21615at2759"/>
<dbReference type="AlphaFoldDB" id="A0A8X6L4B8"/>
<dbReference type="InterPro" id="IPR006115">
    <property type="entry name" value="6PGDH_NADP-bd"/>
</dbReference>
<dbReference type="PANTHER" id="PTHR43580">
    <property type="entry name" value="OXIDOREDUCTASE GLYR1-RELATED"/>
    <property type="match status" value="1"/>
</dbReference>
<dbReference type="GO" id="GO:0050661">
    <property type="term" value="F:NADP binding"/>
    <property type="evidence" value="ECO:0007669"/>
    <property type="project" value="InterPro"/>
</dbReference>
<feature type="compositionally biased region" description="Basic and acidic residues" evidence="1">
    <location>
        <begin position="1"/>
        <end position="13"/>
    </location>
</feature>
<feature type="compositionally biased region" description="Acidic residues" evidence="1">
    <location>
        <begin position="52"/>
        <end position="64"/>
    </location>
</feature>
<gene>
    <name evidence="3" type="primary">GLYR1</name>
    <name evidence="3" type="ORF">TNCT_627361</name>
</gene>
<comment type="caution">
    <text evidence="3">The sequence shown here is derived from an EMBL/GenBank/DDBJ whole genome shotgun (WGS) entry which is preliminary data.</text>
</comment>
<evidence type="ECO:0000256" key="1">
    <source>
        <dbReference type="SAM" id="MobiDB-lite"/>
    </source>
</evidence>
<evidence type="ECO:0000259" key="2">
    <source>
        <dbReference type="Pfam" id="PF03446"/>
    </source>
</evidence>
<dbReference type="Pfam" id="PF03446">
    <property type="entry name" value="NAD_binding_2"/>
    <property type="match status" value="1"/>
</dbReference>
<protein>
    <submittedName>
        <fullName evidence="3">Putative oxidoreductase GLYR1</fullName>
    </submittedName>
</protein>
<reference evidence="3" key="1">
    <citation type="submission" date="2020-07" db="EMBL/GenBank/DDBJ databases">
        <title>Multicomponent nature underlies the extraordinary mechanical properties of spider dragline silk.</title>
        <authorList>
            <person name="Kono N."/>
            <person name="Nakamura H."/>
            <person name="Mori M."/>
            <person name="Yoshida Y."/>
            <person name="Ohtoshi R."/>
            <person name="Malay A.D."/>
            <person name="Moran D.A.P."/>
            <person name="Tomita M."/>
            <person name="Numata K."/>
            <person name="Arakawa K."/>
        </authorList>
    </citation>
    <scope>NUCLEOTIDE SEQUENCE</scope>
</reference>
<sequence length="258" mass="28730">MDADGRKRTKDESNSSPVRKLSKMSDDHSEQNSMTNETMEKESSDGPPATPEEYDTEPFLELPEDSNVPKKIGFIGMGMMGQIILKHLLNSGYDVSIWNPNAENGFKLVDAGAQICPSPSEVIRNSDIVFSCVPGPDVVKSFVYLDEGVLQGLKTCEYGSKGYVELTFMDTTTSREIAEAINFYGGKYLKANIYGSERLAEERSLLILCSGNLELFEDCENCFTTFSEFVCYSSRNTFPPNILMDNLNGELREAVLRI</sequence>
<proteinExistence type="predicted"/>
<feature type="domain" description="6-phosphogluconate dehydrogenase NADP-binding" evidence="2">
    <location>
        <begin position="71"/>
        <end position="230"/>
    </location>
</feature>
<dbReference type="EMBL" id="BMAO01004491">
    <property type="protein sequence ID" value="GFQ95016.1"/>
    <property type="molecule type" value="Genomic_DNA"/>
</dbReference>
<evidence type="ECO:0000313" key="4">
    <source>
        <dbReference type="Proteomes" id="UP000887116"/>
    </source>
</evidence>
<feature type="region of interest" description="Disordered" evidence="1">
    <location>
        <begin position="1"/>
        <end position="65"/>
    </location>
</feature>